<comment type="caution">
    <text evidence="1">The sequence shown here is derived from an EMBL/GenBank/DDBJ whole genome shotgun (WGS) entry which is preliminary data.</text>
</comment>
<name>J9FJB2_WUCBA</name>
<organism evidence="1 2">
    <name type="scientific">Wuchereria bancrofti</name>
    <dbReference type="NCBI Taxonomy" id="6293"/>
    <lineage>
        <taxon>Eukaryota</taxon>
        <taxon>Metazoa</taxon>
        <taxon>Ecdysozoa</taxon>
        <taxon>Nematoda</taxon>
        <taxon>Chromadorea</taxon>
        <taxon>Rhabditida</taxon>
        <taxon>Spirurina</taxon>
        <taxon>Spiruromorpha</taxon>
        <taxon>Filarioidea</taxon>
        <taxon>Onchocercidae</taxon>
        <taxon>Wuchereria</taxon>
    </lineage>
</organism>
<reference evidence="2" key="1">
    <citation type="submission" date="2012-08" db="EMBL/GenBank/DDBJ databases">
        <title>The Genome Sequence of Wuchereria bancrofti.</title>
        <authorList>
            <person name="Nutman T.B."/>
            <person name="Fink D.L."/>
            <person name="Russ C."/>
            <person name="Young S."/>
            <person name="Zeng Q."/>
            <person name="Koehrsen M."/>
            <person name="Alvarado L."/>
            <person name="Berlin A."/>
            <person name="Chapman S.B."/>
            <person name="Chen Z."/>
            <person name="Freedman E."/>
            <person name="Gellesch M."/>
            <person name="Goldberg J."/>
            <person name="Griggs A."/>
            <person name="Gujja S."/>
            <person name="Heilman E.R."/>
            <person name="Heiman D."/>
            <person name="Hepburn T."/>
            <person name="Howarth C."/>
            <person name="Jen D."/>
            <person name="Larson L."/>
            <person name="Lewis B."/>
            <person name="Mehta T."/>
            <person name="Park D."/>
            <person name="Pearson M."/>
            <person name="Roberts A."/>
            <person name="Saif S."/>
            <person name="Shea T."/>
            <person name="Shenoy N."/>
            <person name="Sisk P."/>
            <person name="Stolte C."/>
            <person name="Sykes S."/>
            <person name="Walk T."/>
            <person name="White J."/>
            <person name="Yandava C."/>
            <person name="Haas B."/>
            <person name="Henn M.R."/>
            <person name="Nusbaum C."/>
            <person name="Birren B."/>
        </authorList>
    </citation>
    <scope>NUCLEOTIDE SEQUENCE [LARGE SCALE GENOMIC DNA]</scope>
    <source>
        <strain evidence="2">NA</strain>
    </source>
</reference>
<gene>
    <name evidence="1" type="ORF">WUBG_01666</name>
</gene>
<accession>J9FJB2</accession>
<dbReference type="Proteomes" id="UP000004810">
    <property type="component" value="Unassembled WGS sequence"/>
</dbReference>
<proteinExistence type="predicted"/>
<dbReference type="EMBL" id="ADBV01000393">
    <property type="protein sequence ID" value="EJW87424.1"/>
    <property type="molecule type" value="Genomic_DNA"/>
</dbReference>
<evidence type="ECO:0000313" key="2">
    <source>
        <dbReference type="Proteomes" id="UP000004810"/>
    </source>
</evidence>
<protein>
    <submittedName>
        <fullName evidence="1">Uncharacterized protein</fullName>
    </submittedName>
</protein>
<dbReference type="AlphaFoldDB" id="J9FJB2"/>
<sequence>MSHICHFGRWHFGQSEAKSGGASSPPTIWTKCLTEQRVLEDSKSPLLKCKALQWDISNPKHPFSHSKPLIFFTGINDICNFLSVFSLCNEIDACYAHITTSTTKPQDELAADSSITLHRSLCFTIS</sequence>
<evidence type="ECO:0000313" key="1">
    <source>
        <dbReference type="EMBL" id="EJW87424.1"/>
    </source>
</evidence>